<evidence type="ECO:0000313" key="2">
    <source>
        <dbReference type="Proteomes" id="UP000594220"/>
    </source>
</evidence>
<evidence type="ECO:0000313" key="1">
    <source>
        <dbReference type="Ensembl" id="ENSCPRP00005020694.1"/>
    </source>
</evidence>
<protein>
    <submittedName>
        <fullName evidence="1">Uncharacterized protein</fullName>
    </submittedName>
</protein>
<reference evidence="1" key="1">
    <citation type="submission" date="2025-08" db="UniProtKB">
        <authorList>
            <consortium name="Ensembl"/>
        </authorList>
    </citation>
    <scope>IDENTIFICATION</scope>
</reference>
<name>A0A7M4F9H9_CROPO</name>
<organism evidence="1 2">
    <name type="scientific">Crocodylus porosus</name>
    <name type="common">Saltwater crocodile</name>
    <name type="synonym">Estuarine crocodile</name>
    <dbReference type="NCBI Taxonomy" id="8502"/>
    <lineage>
        <taxon>Eukaryota</taxon>
        <taxon>Metazoa</taxon>
        <taxon>Chordata</taxon>
        <taxon>Craniata</taxon>
        <taxon>Vertebrata</taxon>
        <taxon>Euteleostomi</taxon>
        <taxon>Archelosauria</taxon>
        <taxon>Archosauria</taxon>
        <taxon>Crocodylia</taxon>
        <taxon>Longirostres</taxon>
        <taxon>Crocodylidae</taxon>
        <taxon>Crocodylus</taxon>
    </lineage>
</organism>
<sequence length="50" mass="6266">MTSKIPNEGEDPWKKEPKYTWRRFYLFNELKTLHEEREVIRTPAFRKIQK</sequence>
<dbReference type="AlphaFoldDB" id="A0A7M4F9H9"/>
<keyword evidence="2" id="KW-1185">Reference proteome</keyword>
<dbReference type="Ensembl" id="ENSCPRT00005024175.1">
    <property type="protein sequence ID" value="ENSCPRP00005020694.1"/>
    <property type="gene ID" value="ENSCPRG00005014382.1"/>
</dbReference>
<dbReference type="Proteomes" id="UP000594220">
    <property type="component" value="Unplaced"/>
</dbReference>
<proteinExistence type="predicted"/>
<reference evidence="1" key="2">
    <citation type="submission" date="2025-09" db="UniProtKB">
        <authorList>
            <consortium name="Ensembl"/>
        </authorList>
    </citation>
    <scope>IDENTIFICATION</scope>
</reference>
<accession>A0A7M4F9H9</accession>